<evidence type="ECO:0000259" key="2">
    <source>
        <dbReference type="Pfam" id="PF13360"/>
    </source>
</evidence>
<evidence type="ECO:0000313" key="3">
    <source>
        <dbReference type="EMBL" id="MDP5226449.1"/>
    </source>
</evidence>
<dbReference type="Pfam" id="PF13360">
    <property type="entry name" value="PQQ_2"/>
    <property type="match status" value="2"/>
</dbReference>
<evidence type="ECO:0000256" key="1">
    <source>
        <dbReference type="SAM" id="SignalP"/>
    </source>
</evidence>
<feature type="domain" description="Pyrrolo-quinoline quinone repeat" evidence="2">
    <location>
        <begin position="302"/>
        <end position="420"/>
    </location>
</feature>
<dbReference type="SUPFAM" id="SSF50998">
    <property type="entry name" value="Quinoprotein alcohol dehydrogenase-like"/>
    <property type="match status" value="1"/>
</dbReference>
<feature type="signal peptide" evidence="1">
    <location>
        <begin position="1"/>
        <end position="31"/>
    </location>
</feature>
<gene>
    <name evidence="3" type="ORF">Q9R02_04695</name>
</gene>
<evidence type="ECO:0000313" key="4">
    <source>
        <dbReference type="Proteomes" id="UP001232725"/>
    </source>
</evidence>
<comment type="caution">
    <text evidence="3">The sequence shown here is derived from an EMBL/GenBank/DDBJ whole genome shotgun (WGS) entry which is preliminary data.</text>
</comment>
<dbReference type="Gene3D" id="2.130.10.10">
    <property type="entry name" value="YVTN repeat-like/Quinoprotein amine dehydrogenase"/>
    <property type="match status" value="2"/>
</dbReference>
<dbReference type="PROSITE" id="PS51257">
    <property type="entry name" value="PROKAR_LIPOPROTEIN"/>
    <property type="match status" value="1"/>
</dbReference>
<feature type="chain" id="PRO_5046156342" evidence="1">
    <location>
        <begin position="32"/>
        <end position="504"/>
    </location>
</feature>
<keyword evidence="4" id="KW-1185">Reference proteome</keyword>
<dbReference type="EMBL" id="JAVALS010000002">
    <property type="protein sequence ID" value="MDP5226449.1"/>
    <property type="molecule type" value="Genomic_DNA"/>
</dbReference>
<dbReference type="RefSeq" id="WP_305995497.1">
    <property type="nucleotide sequence ID" value="NZ_JAVALS010000002.1"/>
</dbReference>
<accession>A0ABT9ILI1</accession>
<protein>
    <submittedName>
        <fullName evidence="3">PQQ-binding-like beta-propeller repeat protein</fullName>
    </submittedName>
</protein>
<name>A0ABT9ILI1_9MICC</name>
<dbReference type="Proteomes" id="UP001232725">
    <property type="component" value="Unassembled WGS sequence"/>
</dbReference>
<dbReference type="InterPro" id="IPR002372">
    <property type="entry name" value="PQQ_rpt_dom"/>
</dbReference>
<reference evidence="3 4" key="1">
    <citation type="submission" date="2023-08" db="EMBL/GenBank/DDBJ databases">
        <title>Arthrobacter horti sp. nov., isolated from forest soil.</title>
        <authorList>
            <person name="Park M."/>
        </authorList>
    </citation>
    <scope>NUCLEOTIDE SEQUENCE [LARGE SCALE GENOMIC DNA]</scope>
    <source>
        <strain evidence="3 4">YJM1</strain>
    </source>
</reference>
<proteinExistence type="predicted"/>
<sequence>MITRRTRLGKLCLAGTAVLASIVLSACGSFAMGPDSNGQHAAETQPLRALWSKDTSLLAGPRVVGDTVLAIAATTAGTAEIFAWDAESGKELWKSETVAGREPINHTFEIASVQHDGKNYVGFLGADGGDVRTAKVVIADVKTGTSVVPQAANPSFWLSTFPSECDGSFCISGGLRDAKGYVAIDTQGFRFDFATKKFRTGSEDPKAPQVGDGGLEVGNELSIVTEGSRNGSDWRESVQYQRAGKALWKRPYQDVFGTGAETNGGWGWFNENTELPVLAYGGIADKKLDPGQDYGLDLTTLRVVALDRESGKTRWQLQGFRPCFAGSGLTPQDGMLVLCHYLSGHYTSRVESDDPGRADNVKAEVSGVDAKTGKISWTYKLGNPLPAMGVATLNNPSLKGYWIDVAAGKATRLDLTTGKTEEVDGSAHFLCWDAAFRTWSMRTPYADGGRRDFDLVRPKRVCTADGKRLDEKGFTEKVFRDAGYEDKKYLAVLTDSGITTFKAP</sequence>
<organism evidence="3 4">
    <name type="scientific">Arthrobacter horti</name>
    <dbReference type="NCBI Taxonomy" id="3068273"/>
    <lineage>
        <taxon>Bacteria</taxon>
        <taxon>Bacillati</taxon>
        <taxon>Actinomycetota</taxon>
        <taxon>Actinomycetes</taxon>
        <taxon>Micrococcales</taxon>
        <taxon>Micrococcaceae</taxon>
        <taxon>Arthrobacter</taxon>
    </lineage>
</organism>
<dbReference type="InterPro" id="IPR015943">
    <property type="entry name" value="WD40/YVTN_repeat-like_dom_sf"/>
</dbReference>
<keyword evidence="1" id="KW-0732">Signal</keyword>
<dbReference type="InterPro" id="IPR011047">
    <property type="entry name" value="Quinoprotein_ADH-like_sf"/>
</dbReference>
<feature type="domain" description="Pyrrolo-quinoline quinone repeat" evidence="2">
    <location>
        <begin position="49"/>
        <end position="99"/>
    </location>
</feature>